<dbReference type="CDD" id="cd00254">
    <property type="entry name" value="LT-like"/>
    <property type="match status" value="1"/>
</dbReference>
<dbReference type="GO" id="GO:0008933">
    <property type="term" value="F:peptidoglycan lytic transglycosylase activity"/>
    <property type="evidence" value="ECO:0007669"/>
    <property type="project" value="InterPro"/>
</dbReference>
<evidence type="ECO:0000313" key="5">
    <source>
        <dbReference type="Proteomes" id="UP000536534"/>
    </source>
</evidence>
<evidence type="ECO:0000256" key="2">
    <source>
        <dbReference type="SAM" id="SignalP"/>
    </source>
</evidence>
<keyword evidence="2" id="KW-0732">Signal</keyword>
<dbReference type="PROSITE" id="PS00922">
    <property type="entry name" value="TRANSGLYCOSYLASE"/>
    <property type="match status" value="1"/>
</dbReference>
<dbReference type="SUPFAM" id="SSF81901">
    <property type="entry name" value="HCP-like"/>
    <property type="match status" value="1"/>
</dbReference>
<dbReference type="InterPro" id="IPR023346">
    <property type="entry name" value="Lysozyme-like_dom_sf"/>
</dbReference>
<gene>
    <name evidence="4" type="ORF">GX576_07360</name>
</gene>
<organism evidence="4 5">
    <name type="scientific">Thauera phenolivorans</name>
    <dbReference type="NCBI Taxonomy" id="1792543"/>
    <lineage>
        <taxon>Bacteria</taxon>
        <taxon>Pseudomonadati</taxon>
        <taxon>Pseudomonadota</taxon>
        <taxon>Betaproteobacteria</taxon>
        <taxon>Rhodocyclales</taxon>
        <taxon>Zoogloeaceae</taxon>
        <taxon>Thauera</taxon>
    </lineage>
</organism>
<dbReference type="Pfam" id="PF01464">
    <property type="entry name" value="SLT"/>
    <property type="match status" value="1"/>
</dbReference>
<dbReference type="AlphaFoldDB" id="A0A7X7LW66"/>
<dbReference type="PANTHER" id="PTHR37423">
    <property type="entry name" value="SOLUBLE LYTIC MUREIN TRANSGLYCOSYLASE-RELATED"/>
    <property type="match status" value="1"/>
</dbReference>
<dbReference type="Proteomes" id="UP000536534">
    <property type="component" value="Unassembled WGS sequence"/>
</dbReference>
<name>A0A7X7LW66_9RHOO</name>
<dbReference type="InterPro" id="IPR008258">
    <property type="entry name" value="Transglycosylase_SLT_dom_1"/>
</dbReference>
<evidence type="ECO:0000259" key="3">
    <source>
        <dbReference type="Pfam" id="PF01464"/>
    </source>
</evidence>
<evidence type="ECO:0000256" key="1">
    <source>
        <dbReference type="ARBA" id="ARBA00007734"/>
    </source>
</evidence>
<dbReference type="InterPro" id="IPR000189">
    <property type="entry name" value="Transglyc_AS"/>
</dbReference>
<dbReference type="Gene3D" id="1.25.40.10">
    <property type="entry name" value="Tetratricopeptide repeat domain"/>
    <property type="match status" value="1"/>
</dbReference>
<comment type="similarity">
    <text evidence="1">Belongs to the transglycosylase Slt family.</text>
</comment>
<feature type="signal peptide" evidence="2">
    <location>
        <begin position="1"/>
        <end position="29"/>
    </location>
</feature>
<dbReference type="SUPFAM" id="SSF53955">
    <property type="entry name" value="Lysozyme-like"/>
    <property type="match status" value="1"/>
</dbReference>
<dbReference type="InterPro" id="IPR011990">
    <property type="entry name" value="TPR-like_helical_dom_sf"/>
</dbReference>
<dbReference type="GO" id="GO:0016020">
    <property type="term" value="C:membrane"/>
    <property type="evidence" value="ECO:0007669"/>
    <property type="project" value="InterPro"/>
</dbReference>
<dbReference type="SMART" id="SM00671">
    <property type="entry name" value="SEL1"/>
    <property type="match status" value="2"/>
</dbReference>
<accession>A0A7X7LW66</accession>
<sequence length="311" mass="33583">MVRDRVVKGFGSFLGGFALALFVAAPAQAEPLRKAEATGGQGEALLRQALALEHGEGVPQDMARAATIYCESARHGHPEAMYSLGWMYANGRGMYRNDAYAGTLFAMAAFLGHPQAARMTRFTGPYTGALPDCMHPVPGRTPGTLSPEKLIGSMSPSRREVARLLVQLAPKYGIQPEFALAIALTESNLNPQALSPKSAMGVMQLIPATAERFNVTKPYDPEQNIRGGLAYLRWLLAYFEGDVRLAAAAYNAGEGAVNRHGGVPPYRETRAYVERIVGFVGDALHPFDHRVTAPSPALRKLRAISEEEMGS</sequence>
<evidence type="ECO:0000313" key="4">
    <source>
        <dbReference type="EMBL" id="NLF54200.1"/>
    </source>
</evidence>
<feature type="chain" id="PRO_5031233074" evidence="2">
    <location>
        <begin position="30"/>
        <end position="311"/>
    </location>
</feature>
<proteinExistence type="inferred from homology"/>
<protein>
    <submittedName>
        <fullName evidence="4">Transglycosylase SLT domain-containing protein</fullName>
    </submittedName>
</protein>
<comment type="caution">
    <text evidence="4">The sequence shown here is derived from an EMBL/GenBank/DDBJ whole genome shotgun (WGS) entry which is preliminary data.</text>
</comment>
<dbReference type="InterPro" id="IPR006597">
    <property type="entry name" value="Sel1-like"/>
</dbReference>
<dbReference type="GO" id="GO:0000270">
    <property type="term" value="P:peptidoglycan metabolic process"/>
    <property type="evidence" value="ECO:0007669"/>
    <property type="project" value="InterPro"/>
</dbReference>
<feature type="domain" description="Transglycosylase SLT" evidence="3">
    <location>
        <begin position="169"/>
        <end position="262"/>
    </location>
</feature>
<dbReference type="PANTHER" id="PTHR37423:SF2">
    <property type="entry name" value="MEMBRANE-BOUND LYTIC MUREIN TRANSGLYCOSYLASE C"/>
    <property type="match status" value="1"/>
</dbReference>
<reference evidence="4 5" key="1">
    <citation type="journal article" date="2020" name="Biotechnol. Biofuels">
        <title>New insights from the biogas microbiome by comprehensive genome-resolved metagenomics of nearly 1600 species originating from multiple anaerobic digesters.</title>
        <authorList>
            <person name="Campanaro S."/>
            <person name="Treu L."/>
            <person name="Rodriguez-R L.M."/>
            <person name="Kovalovszki A."/>
            <person name="Ziels R.M."/>
            <person name="Maus I."/>
            <person name="Zhu X."/>
            <person name="Kougias P.G."/>
            <person name="Basile A."/>
            <person name="Luo G."/>
            <person name="Schluter A."/>
            <person name="Konstantinidis K.T."/>
            <person name="Angelidaki I."/>
        </authorList>
    </citation>
    <scope>NUCLEOTIDE SEQUENCE [LARGE SCALE GENOMIC DNA]</scope>
    <source>
        <strain evidence="4">AS06rmzACSIP_256</strain>
    </source>
</reference>
<dbReference type="Gene3D" id="1.10.530.10">
    <property type="match status" value="1"/>
</dbReference>
<dbReference type="EMBL" id="JAAYYV010000194">
    <property type="protein sequence ID" value="NLF54200.1"/>
    <property type="molecule type" value="Genomic_DNA"/>
</dbReference>